<evidence type="ECO:0000313" key="1">
    <source>
        <dbReference type="EMBL" id="SVD40311.1"/>
    </source>
</evidence>
<gene>
    <name evidence="1" type="ORF">METZ01_LOCUS393165</name>
</gene>
<dbReference type="EMBL" id="UINC01148433">
    <property type="protein sequence ID" value="SVD40311.1"/>
    <property type="molecule type" value="Genomic_DNA"/>
</dbReference>
<sequence>MQHFEILKVGVSPENRFLQKRMTGSHWTNQFHAHKFLTLGEAKQEASSHENVVIIWVNGSEWGEVNGEICEIVNQ</sequence>
<name>A0A382V354_9ZZZZ</name>
<reference evidence="1" key="1">
    <citation type="submission" date="2018-05" db="EMBL/GenBank/DDBJ databases">
        <authorList>
            <person name="Lanie J.A."/>
            <person name="Ng W.-L."/>
            <person name="Kazmierczak K.M."/>
            <person name="Andrzejewski T.M."/>
            <person name="Davidsen T.M."/>
            <person name="Wayne K.J."/>
            <person name="Tettelin H."/>
            <person name="Glass J.I."/>
            <person name="Rusch D."/>
            <person name="Podicherti R."/>
            <person name="Tsui H.-C.T."/>
            <person name="Winkler M.E."/>
        </authorList>
    </citation>
    <scope>NUCLEOTIDE SEQUENCE</scope>
</reference>
<protein>
    <submittedName>
        <fullName evidence="1">Uncharacterized protein</fullName>
    </submittedName>
</protein>
<proteinExistence type="predicted"/>
<dbReference type="AlphaFoldDB" id="A0A382V354"/>
<accession>A0A382V354</accession>
<organism evidence="1">
    <name type="scientific">marine metagenome</name>
    <dbReference type="NCBI Taxonomy" id="408172"/>
    <lineage>
        <taxon>unclassified sequences</taxon>
        <taxon>metagenomes</taxon>
        <taxon>ecological metagenomes</taxon>
    </lineage>
</organism>